<gene>
    <name evidence="8" type="ORF">BD289DRAFT_1670</name>
</gene>
<dbReference type="PANTHER" id="PTHR31944">
    <property type="entry name" value="HEME-RESPONSIVE ZINC FINGER TRANSCRIPTION FACTOR HAP1"/>
    <property type="match status" value="1"/>
</dbReference>
<proteinExistence type="predicted"/>
<evidence type="ECO:0000256" key="3">
    <source>
        <dbReference type="ARBA" id="ARBA00023015"/>
    </source>
</evidence>
<dbReference type="CDD" id="cd12148">
    <property type="entry name" value="fungal_TF_MHR"/>
    <property type="match status" value="1"/>
</dbReference>
<evidence type="ECO:0000256" key="5">
    <source>
        <dbReference type="ARBA" id="ARBA00023163"/>
    </source>
</evidence>
<dbReference type="SMART" id="SM00906">
    <property type="entry name" value="Fungal_trans"/>
    <property type="match status" value="1"/>
</dbReference>
<dbReference type="EMBL" id="KZ678372">
    <property type="protein sequence ID" value="PSS05175.1"/>
    <property type="molecule type" value="Genomic_DNA"/>
</dbReference>
<dbReference type="GO" id="GO:0005634">
    <property type="term" value="C:nucleus"/>
    <property type="evidence" value="ECO:0007669"/>
    <property type="project" value="TreeGrafter"/>
</dbReference>
<dbReference type="InParanoid" id="A0A2T3ANM1"/>
<evidence type="ECO:0000256" key="6">
    <source>
        <dbReference type="ARBA" id="ARBA00023242"/>
    </source>
</evidence>
<protein>
    <recommendedName>
        <fullName evidence="7">Xylanolytic transcriptional activator regulatory domain-containing protein</fullName>
    </recommendedName>
</protein>
<sequence>MTTSKTLGKSIKAARVPRLLTLDFGNHIPSREVADELLDGYLRTFETVYRVLHVPTFRQEYEKYWQNPQGAREVFVIQLQLCMALGAVLRDEKFSLRKLALRWIYEARLWLLQPSEKSRVNLSGMQVWCLVHLSRDLCGVGSDLVWVSAGTMMRMALYIGLHRDPDRLPAMSLLAAESRRRLWATILEILVQSSMESGGPPLISSDDYDCKPPGNYNDEDLVSDTTSPAPLPKPATTFTDSSVQIALLSSTHIRLQIAAYLNSFRSTPSYDKTLDLNSDLTAASRSLDALLRIYQTQSPGVSSFQLSVAEHITQRYFFALHLPWLGFAKDDPRYFFSRKVTVEIAMRNQRKSKAHGSLGSESGRDAPKPDDFGRLLICGTGGYRYVGTQCMLVLTLELIWNLEEQRCALRSVTAGEPASAPACATRPRGIIGLGFGILGAQSDINEEMVEMLNDAATWLRARIKAGEINIKGYLFGKCMLAEIEGLQDGADEEELRRRLRQCATDAAVECLDHLKELSAAEAAQVGMGMTGSAPQATGMGSVAVPRYTGMDGSAVPGPGDGNVYESMDTGTTGTMTDWDWDVFQDPNYNFSLNLNLGGMDLIFGS</sequence>
<organism evidence="8 9">
    <name type="scientific">Coniella lustricola</name>
    <dbReference type="NCBI Taxonomy" id="2025994"/>
    <lineage>
        <taxon>Eukaryota</taxon>
        <taxon>Fungi</taxon>
        <taxon>Dikarya</taxon>
        <taxon>Ascomycota</taxon>
        <taxon>Pezizomycotina</taxon>
        <taxon>Sordariomycetes</taxon>
        <taxon>Sordariomycetidae</taxon>
        <taxon>Diaporthales</taxon>
        <taxon>Schizoparmaceae</taxon>
        <taxon>Coniella</taxon>
    </lineage>
</organism>
<dbReference type="OrthoDB" id="4337792at2759"/>
<accession>A0A2T3ANM1</accession>
<dbReference type="Proteomes" id="UP000241462">
    <property type="component" value="Unassembled WGS sequence"/>
</dbReference>
<dbReference type="InterPro" id="IPR007219">
    <property type="entry name" value="XnlR_reg_dom"/>
</dbReference>
<keyword evidence="3" id="KW-0805">Transcription regulation</keyword>
<evidence type="ECO:0000256" key="1">
    <source>
        <dbReference type="ARBA" id="ARBA00022723"/>
    </source>
</evidence>
<keyword evidence="4" id="KW-0238">DNA-binding</keyword>
<evidence type="ECO:0000256" key="2">
    <source>
        <dbReference type="ARBA" id="ARBA00022833"/>
    </source>
</evidence>
<dbReference type="GO" id="GO:0001228">
    <property type="term" value="F:DNA-binding transcription activator activity, RNA polymerase II-specific"/>
    <property type="evidence" value="ECO:0007669"/>
    <property type="project" value="TreeGrafter"/>
</dbReference>
<dbReference type="GO" id="GO:0008270">
    <property type="term" value="F:zinc ion binding"/>
    <property type="evidence" value="ECO:0007669"/>
    <property type="project" value="InterPro"/>
</dbReference>
<keyword evidence="9" id="KW-1185">Reference proteome</keyword>
<keyword evidence="2" id="KW-0862">Zinc</keyword>
<keyword evidence="5" id="KW-0804">Transcription</keyword>
<dbReference type="AlphaFoldDB" id="A0A2T3ANM1"/>
<dbReference type="Pfam" id="PF04082">
    <property type="entry name" value="Fungal_trans"/>
    <property type="match status" value="1"/>
</dbReference>
<keyword evidence="6" id="KW-0539">Nucleus</keyword>
<keyword evidence="1" id="KW-0479">Metal-binding</keyword>
<reference evidence="8 9" key="1">
    <citation type="journal article" date="2018" name="Mycol. Prog.">
        <title>Coniella lustricola, a new species from submerged detritus.</title>
        <authorList>
            <person name="Raudabaugh D.B."/>
            <person name="Iturriaga T."/>
            <person name="Carver A."/>
            <person name="Mondo S."/>
            <person name="Pangilinan J."/>
            <person name="Lipzen A."/>
            <person name="He G."/>
            <person name="Amirebrahimi M."/>
            <person name="Grigoriev I.V."/>
            <person name="Miller A.N."/>
        </authorList>
    </citation>
    <scope>NUCLEOTIDE SEQUENCE [LARGE SCALE GENOMIC DNA]</scope>
    <source>
        <strain evidence="8 9">B22-T-1</strain>
    </source>
</reference>
<feature type="domain" description="Xylanolytic transcriptional activator regulatory" evidence="7">
    <location>
        <begin position="145"/>
        <end position="219"/>
    </location>
</feature>
<dbReference type="GO" id="GO:0006351">
    <property type="term" value="P:DNA-templated transcription"/>
    <property type="evidence" value="ECO:0007669"/>
    <property type="project" value="InterPro"/>
</dbReference>
<name>A0A2T3ANM1_9PEZI</name>
<dbReference type="InterPro" id="IPR051430">
    <property type="entry name" value="Fungal_TF_Env_Response"/>
</dbReference>
<dbReference type="PANTHER" id="PTHR31944:SF131">
    <property type="entry name" value="HEME-RESPONSIVE ZINC FINGER TRANSCRIPTION FACTOR HAP1"/>
    <property type="match status" value="1"/>
</dbReference>
<dbReference type="GO" id="GO:0000978">
    <property type="term" value="F:RNA polymerase II cis-regulatory region sequence-specific DNA binding"/>
    <property type="evidence" value="ECO:0007669"/>
    <property type="project" value="TreeGrafter"/>
</dbReference>
<evidence type="ECO:0000313" key="8">
    <source>
        <dbReference type="EMBL" id="PSS05175.1"/>
    </source>
</evidence>
<evidence type="ECO:0000256" key="4">
    <source>
        <dbReference type="ARBA" id="ARBA00023125"/>
    </source>
</evidence>
<evidence type="ECO:0000313" key="9">
    <source>
        <dbReference type="Proteomes" id="UP000241462"/>
    </source>
</evidence>
<evidence type="ECO:0000259" key="7">
    <source>
        <dbReference type="SMART" id="SM00906"/>
    </source>
</evidence>